<dbReference type="InterPro" id="IPR015424">
    <property type="entry name" value="PyrdxlP-dep_Trfase"/>
</dbReference>
<feature type="domain" description="Aminotransferase class I/classII large" evidence="5">
    <location>
        <begin position="67"/>
        <end position="374"/>
    </location>
</feature>
<feature type="region of interest" description="Disordered" evidence="4">
    <location>
        <begin position="378"/>
        <end position="400"/>
    </location>
</feature>
<dbReference type="SUPFAM" id="SSF53383">
    <property type="entry name" value="PLP-dependent transferases"/>
    <property type="match status" value="1"/>
</dbReference>
<keyword evidence="2 3" id="KW-0663">Pyridoxal phosphate</keyword>
<dbReference type="InterPro" id="IPR001917">
    <property type="entry name" value="Aminotrans_II_pyridoxalP_BS"/>
</dbReference>
<dbReference type="Proteomes" id="UP000325211">
    <property type="component" value="Chromosome"/>
</dbReference>
<dbReference type="InterPro" id="IPR015422">
    <property type="entry name" value="PyrdxlP-dep_Trfase_small"/>
</dbReference>
<sequence length="400" mass="42741">MTGTTRSGGPLTLPAAPLEDWLRERYFQAETDISSSGVHNYRLGDLRALDPDLLDPAELDRLMFRDGPSLGDERLRTAVAARVRPGPGHVVMTTHGSSEALFLAFTALVSPGDEVVVPGPAYHSLSALAAAAGAVLRTWPLRPENGFVPDPADLRAVLSERTRLVVVNFPHNPTGACVDPRGRAELLDLVAGSRATLLWDGAFTDLVYDHPPLADPTRDLDRSLSFGTLSKAYGLPGLRVGWCVVPRELVPALVRTRDYLTLSLSPLAERLATVAVEHADTLIAPRLAEARRNRELLLAWAAASGGAVECPAPRGGVTAFPRFTGHEDTTGLCERLLSRHGVLAVPGRVFGHPDRMRIGFSCPPEELERGLAAISTELGTEPGAGAGVHTQARGRREGSG</sequence>
<dbReference type="GO" id="GO:0016740">
    <property type="term" value="F:transferase activity"/>
    <property type="evidence" value="ECO:0007669"/>
    <property type="project" value="InterPro"/>
</dbReference>
<dbReference type="AlphaFoldDB" id="A0A5P2D2Z1"/>
<evidence type="ECO:0000256" key="3">
    <source>
        <dbReference type="RuleBase" id="RU003693"/>
    </source>
</evidence>
<organism evidence="6 7">
    <name type="scientific">Streptomyces venezuelae</name>
    <dbReference type="NCBI Taxonomy" id="54571"/>
    <lineage>
        <taxon>Bacteria</taxon>
        <taxon>Bacillati</taxon>
        <taxon>Actinomycetota</taxon>
        <taxon>Actinomycetes</taxon>
        <taxon>Kitasatosporales</taxon>
        <taxon>Streptomycetaceae</taxon>
        <taxon>Streptomyces</taxon>
    </lineage>
</organism>
<dbReference type="InterPro" id="IPR004839">
    <property type="entry name" value="Aminotransferase_I/II_large"/>
</dbReference>
<dbReference type="PANTHER" id="PTHR43510">
    <property type="entry name" value="AMINOTRANSFERASE FUNCTION, HYPOTHETICAL (EUROFUNG)"/>
    <property type="match status" value="1"/>
</dbReference>
<evidence type="ECO:0000256" key="1">
    <source>
        <dbReference type="ARBA" id="ARBA00001933"/>
    </source>
</evidence>
<reference evidence="6 7" key="1">
    <citation type="submission" date="2018-05" db="EMBL/GenBank/DDBJ databases">
        <title>Streptomyces venezuelae.</title>
        <authorList>
            <person name="Kim W."/>
            <person name="Lee N."/>
            <person name="Cho B.-K."/>
        </authorList>
    </citation>
    <scope>NUCLEOTIDE SEQUENCE [LARGE SCALE GENOMIC DNA]</scope>
    <source>
        <strain evidence="6 7">ATCC 21782</strain>
    </source>
</reference>
<evidence type="ECO:0000256" key="2">
    <source>
        <dbReference type="ARBA" id="ARBA00022898"/>
    </source>
</evidence>
<comment type="cofactor">
    <cofactor evidence="1 3">
        <name>pyridoxal 5'-phosphate</name>
        <dbReference type="ChEBI" id="CHEBI:597326"/>
    </cofactor>
</comment>
<evidence type="ECO:0000313" key="7">
    <source>
        <dbReference type="Proteomes" id="UP000325211"/>
    </source>
</evidence>
<dbReference type="PROSITE" id="PS00599">
    <property type="entry name" value="AA_TRANSFER_CLASS_2"/>
    <property type="match status" value="1"/>
</dbReference>
<proteinExistence type="inferred from homology"/>
<dbReference type="RefSeq" id="WP_150206599.1">
    <property type="nucleotide sequence ID" value="NZ_CP029190.1"/>
</dbReference>
<protein>
    <submittedName>
        <fullName evidence="6">Capreomycidine synthase</fullName>
    </submittedName>
</protein>
<dbReference type="Pfam" id="PF00155">
    <property type="entry name" value="Aminotran_1_2"/>
    <property type="match status" value="1"/>
</dbReference>
<dbReference type="InterPro" id="IPR023965">
    <property type="entry name" value="Capreomycidine_synthase"/>
</dbReference>
<name>A0A5P2D2Z1_STRVZ</name>
<dbReference type="OrthoDB" id="9763453at2"/>
<dbReference type="CDD" id="cd00609">
    <property type="entry name" value="AAT_like"/>
    <property type="match status" value="1"/>
</dbReference>
<comment type="similarity">
    <text evidence="3">Belongs to the class-II pyridoxal-phosphate-dependent aminotransferase family.</text>
</comment>
<evidence type="ECO:0000256" key="4">
    <source>
        <dbReference type="SAM" id="MobiDB-lite"/>
    </source>
</evidence>
<dbReference type="NCBIfam" id="TIGR03947">
    <property type="entry name" value="viomycin_VioD"/>
    <property type="match status" value="1"/>
</dbReference>
<dbReference type="Gene3D" id="3.40.640.10">
    <property type="entry name" value="Type I PLP-dependent aspartate aminotransferase-like (Major domain)"/>
    <property type="match status" value="1"/>
</dbReference>
<dbReference type="EMBL" id="CP029190">
    <property type="protein sequence ID" value="QES47489.1"/>
    <property type="molecule type" value="Genomic_DNA"/>
</dbReference>
<evidence type="ECO:0000259" key="5">
    <source>
        <dbReference type="Pfam" id="PF00155"/>
    </source>
</evidence>
<gene>
    <name evidence="6" type="primary">vioD</name>
    <name evidence="6" type="ORF">DEJ50_06270</name>
</gene>
<dbReference type="InterPro" id="IPR015421">
    <property type="entry name" value="PyrdxlP-dep_Trfase_major"/>
</dbReference>
<evidence type="ECO:0000313" key="6">
    <source>
        <dbReference type="EMBL" id="QES47489.1"/>
    </source>
</evidence>
<dbReference type="PANTHER" id="PTHR43510:SF1">
    <property type="entry name" value="AMINOTRANSFERASE FUNCTION, HYPOTHETICAL (EUROFUNG)"/>
    <property type="match status" value="1"/>
</dbReference>
<dbReference type="GO" id="GO:0030170">
    <property type="term" value="F:pyridoxal phosphate binding"/>
    <property type="evidence" value="ECO:0007669"/>
    <property type="project" value="InterPro"/>
</dbReference>
<accession>A0A5P2D2Z1</accession>
<dbReference type="Gene3D" id="3.90.1150.10">
    <property type="entry name" value="Aspartate Aminotransferase, domain 1"/>
    <property type="match status" value="1"/>
</dbReference>